<organism evidence="3 4">
    <name type="scientific">Penicillium camemberti (strain FM 013)</name>
    <dbReference type="NCBI Taxonomy" id="1429867"/>
    <lineage>
        <taxon>Eukaryota</taxon>
        <taxon>Fungi</taxon>
        <taxon>Dikarya</taxon>
        <taxon>Ascomycota</taxon>
        <taxon>Pezizomycotina</taxon>
        <taxon>Eurotiomycetes</taxon>
        <taxon>Eurotiomycetidae</taxon>
        <taxon>Eurotiales</taxon>
        <taxon>Aspergillaceae</taxon>
        <taxon>Penicillium</taxon>
    </lineage>
</organism>
<accession>A0A0G4NT53</accession>
<keyword evidence="4" id="KW-1185">Reference proteome</keyword>
<proteinExistence type="predicted"/>
<evidence type="ECO:0000313" key="4">
    <source>
        <dbReference type="Proteomes" id="UP000053732"/>
    </source>
</evidence>
<feature type="signal peptide" evidence="2">
    <location>
        <begin position="1"/>
        <end position="21"/>
    </location>
</feature>
<evidence type="ECO:0000256" key="1">
    <source>
        <dbReference type="SAM" id="MobiDB-lite"/>
    </source>
</evidence>
<evidence type="ECO:0000313" key="3">
    <source>
        <dbReference type="EMBL" id="CRL17290.1"/>
    </source>
</evidence>
<dbReference type="Proteomes" id="UP000053732">
    <property type="component" value="Unassembled WGS sequence"/>
</dbReference>
<protein>
    <submittedName>
        <fullName evidence="3">Str. FM013</fullName>
    </submittedName>
</protein>
<feature type="region of interest" description="Disordered" evidence="1">
    <location>
        <begin position="574"/>
        <end position="603"/>
    </location>
</feature>
<dbReference type="Pfam" id="PF15474">
    <property type="entry name" value="MU117"/>
    <property type="match status" value="1"/>
</dbReference>
<feature type="compositionally biased region" description="Low complexity" evidence="1">
    <location>
        <begin position="120"/>
        <end position="131"/>
    </location>
</feature>
<sequence>MRFSIGNVLAATLALTYPVQARNAPLNGRNPVLAANEADGSQDNVTPHKEVVTKLLWIRDEASMTATPSANANPIYRHPNPSNQLPLPSVAPNGGNPSDRPSATKKEGDQGTESKGTPNSSSIQSSPSEIPLHSSNTPEPPVIPNSRSDTPIPSGTPSHPSNTPEPSVIPNSRSDTPILSGTPSPSEVPSHPSSTSEPSVIPNSRSDTSSPSGTPHTNQPDSSGTPTARPSEPPTSKLDGSSKTNTPPKSSQEGTGSDSATPATTPPQTGSPSATPIFASSNPDSTIESSMMAVTTSGHTTTEAILIPVTTVKITKGQETSSITFTGTSVTTSEGSEPTIAWGCASSDLCGSGTTDSGGGSSGCVVPLLCPSDHNWGLGGGWSPFGNPPPGGPSPPPSTPKTPSGSGSEDPDDDPKDDKTTKSTTATDKTASSTTSTTSSTSSPSPSKLRLCMTVVGSGTVESTPTATSSSKATTSATSSSRATTSATSTPTSASKIRLCMSVAESGSIIATSEAATTTNRKSNTVTSAPKTFATTTKDPLCRVRQDPHGPTSCICTSGTTEIMVPVQSKEGKCGYTTLPETPTPTETEAQPPPTLGPVTSTTTNDEMIIWPTQTIEYFNLPGTKLTETYPAGEPTTSTMTADTPKPTDWSPKGSSICGTTIGDGLSSSCKAAWEKYDDNTVYTKKTNRHDSNSLGMGCTAEYSCSEDSDYTPGLNGAQLKGLFSSLYDTEGNGISICGSAKLSNGCTVKVDYCDLCKDSN</sequence>
<feature type="chain" id="PRO_5005194878" evidence="2">
    <location>
        <begin position="22"/>
        <end position="761"/>
    </location>
</feature>
<dbReference type="EMBL" id="HG793134">
    <property type="protein sequence ID" value="CRL17290.1"/>
    <property type="molecule type" value="Genomic_DNA"/>
</dbReference>
<feature type="compositionally biased region" description="Polar residues" evidence="1">
    <location>
        <begin position="201"/>
        <end position="228"/>
    </location>
</feature>
<evidence type="ECO:0000256" key="2">
    <source>
        <dbReference type="SAM" id="SignalP"/>
    </source>
</evidence>
<feature type="region of interest" description="Disordered" evidence="1">
    <location>
        <begin position="633"/>
        <end position="653"/>
    </location>
</feature>
<name>A0A0G4NT53_PENC3</name>
<feature type="region of interest" description="Disordered" evidence="1">
    <location>
        <begin position="68"/>
        <end position="285"/>
    </location>
</feature>
<dbReference type="STRING" id="1429867.A0A0G4NT53"/>
<keyword evidence="2" id="KW-0732">Signal</keyword>
<feature type="region of interest" description="Disordered" evidence="1">
    <location>
        <begin position="381"/>
        <end position="492"/>
    </location>
</feature>
<feature type="compositionally biased region" description="Low complexity" evidence="1">
    <location>
        <begin position="463"/>
        <end position="492"/>
    </location>
</feature>
<feature type="compositionally biased region" description="Low complexity" evidence="1">
    <location>
        <begin position="577"/>
        <end position="590"/>
    </location>
</feature>
<feature type="compositionally biased region" description="Polar residues" evidence="1">
    <location>
        <begin position="238"/>
        <end position="285"/>
    </location>
</feature>
<feature type="compositionally biased region" description="Pro residues" evidence="1">
    <location>
        <begin position="386"/>
        <end position="400"/>
    </location>
</feature>
<feature type="compositionally biased region" description="Low complexity" evidence="1">
    <location>
        <begin position="182"/>
        <end position="200"/>
    </location>
</feature>
<gene>
    <name evidence="3" type="ORF">PCAMFM013_S001g000250</name>
</gene>
<reference evidence="3 4" key="1">
    <citation type="journal article" date="2014" name="Nat. Commun.">
        <title>Multiple recent horizontal transfers of a large genomic region in cheese making fungi.</title>
        <authorList>
            <person name="Cheeseman K."/>
            <person name="Ropars J."/>
            <person name="Renault P."/>
            <person name="Dupont J."/>
            <person name="Gouzy J."/>
            <person name="Branca A."/>
            <person name="Abraham A.L."/>
            <person name="Ceppi M."/>
            <person name="Conseiller E."/>
            <person name="Debuchy R."/>
            <person name="Malagnac F."/>
            <person name="Goarin A."/>
            <person name="Silar P."/>
            <person name="Lacoste S."/>
            <person name="Sallet E."/>
            <person name="Bensimon A."/>
            <person name="Giraud T."/>
            <person name="Brygoo Y."/>
        </authorList>
    </citation>
    <scope>NUCLEOTIDE SEQUENCE [LARGE SCALE GENOMIC DNA]</scope>
    <source>
        <strain evidence="4">FM 013</strain>
    </source>
</reference>
<dbReference type="AlphaFoldDB" id="A0A0G4NT53"/>
<dbReference type="InterPro" id="IPR029167">
    <property type="entry name" value="Mug117"/>
</dbReference>
<feature type="compositionally biased region" description="Polar residues" evidence="1">
    <location>
        <begin position="145"/>
        <end position="181"/>
    </location>
</feature>
<feature type="compositionally biased region" description="Low complexity" evidence="1">
    <location>
        <begin position="422"/>
        <end position="448"/>
    </location>
</feature>